<dbReference type="KEGG" id="ruf:TH63_16150"/>
<dbReference type="InterPro" id="IPR052341">
    <property type="entry name" value="LOG_family_nucleotidases"/>
</dbReference>
<reference evidence="4 5" key="1">
    <citation type="submission" date="2015-01" db="EMBL/GenBank/DDBJ databases">
        <title>Rufibacter sp./DG31D/ whole genome sequencing.</title>
        <authorList>
            <person name="Kim M.K."/>
            <person name="Srinivasan S."/>
            <person name="Lee J.-J."/>
        </authorList>
    </citation>
    <scope>NUCLEOTIDE SEQUENCE [LARGE SCALE GENOMIC DNA]</scope>
    <source>
        <strain evidence="4 5">DG31D</strain>
    </source>
</reference>
<dbReference type="Proteomes" id="UP000036458">
    <property type="component" value="Chromosome"/>
</dbReference>
<dbReference type="PANTHER" id="PTHR43393:SF3">
    <property type="entry name" value="LYSINE DECARBOXYLASE-LIKE PROTEIN"/>
    <property type="match status" value="1"/>
</dbReference>
<evidence type="ECO:0000256" key="3">
    <source>
        <dbReference type="SAM" id="MobiDB-lite"/>
    </source>
</evidence>
<dbReference type="Pfam" id="PF03641">
    <property type="entry name" value="Lysine_decarbox"/>
    <property type="match status" value="1"/>
</dbReference>
<comment type="catalytic activity">
    <reaction evidence="1">
        <text>AMP + H2O = D-ribose 5-phosphate + adenine</text>
        <dbReference type="Rhea" id="RHEA:20129"/>
        <dbReference type="ChEBI" id="CHEBI:15377"/>
        <dbReference type="ChEBI" id="CHEBI:16708"/>
        <dbReference type="ChEBI" id="CHEBI:78346"/>
        <dbReference type="ChEBI" id="CHEBI:456215"/>
        <dbReference type="EC" id="3.2.2.4"/>
    </reaction>
</comment>
<proteinExistence type="inferred from homology"/>
<dbReference type="InterPro" id="IPR005269">
    <property type="entry name" value="LOG"/>
</dbReference>
<feature type="compositionally biased region" description="Basic residues" evidence="3">
    <location>
        <begin position="1"/>
        <end position="10"/>
    </location>
</feature>
<comment type="similarity">
    <text evidence="2">Belongs to the LOG family.</text>
</comment>
<protein>
    <recommendedName>
        <fullName evidence="2">Cytokinin riboside 5'-monophosphate phosphoribohydrolase</fullName>
        <ecNumber evidence="2">3.2.2.n1</ecNumber>
    </recommendedName>
</protein>
<evidence type="ECO:0000313" key="4">
    <source>
        <dbReference type="EMBL" id="AKQ46812.1"/>
    </source>
</evidence>
<dbReference type="NCBIfam" id="TIGR00730">
    <property type="entry name" value="Rossman fold protein, TIGR00730 family"/>
    <property type="match status" value="1"/>
</dbReference>
<dbReference type="PATRIC" id="fig|1379910.4.peg.3524"/>
<feature type="region of interest" description="Disordered" evidence="3">
    <location>
        <begin position="1"/>
        <end position="30"/>
    </location>
</feature>
<accession>A0A0H4VS84</accession>
<organism evidence="4 5">
    <name type="scientific">Rufibacter radiotolerans</name>
    <dbReference type="NCBI Taxonomy" id="1379910"/>
    <lineage>
        <taxon>Bacteria</taxon>
        <taxon>Pseudomonadati</taxon>
        <taxon>Bacteroidota</taxon>
        <taxon>Cytophagia</taxon>
        <taxon>Cytophagales</taxon>
        <taxon>Hymenobacteraceae</taxon>
        <taxon>Rufibacter</taxon>
    </lineage>
</organism>
<dbReference type="SUPFAM" id="SSF102405">
    <property type="entry name" value="MCP/YpsA-like"/>
    <property type="match status" value="1"/>
</dbReference>
<name>A0A0H4VS84_9BACT</name>
<dbReference type="PANTHER" id="PTHR43393">
    <property type="entry name" value="CYTOKININ RIBOSIDE 5'-MONOPHOSPHATE PHOSPHORIBOHYDROLASE"/>
    <property type="match status" value="1"/>
</dbReference>
<dbReference type="Gene3D" id="3.40.50.450">
    <property type="match status" value="1"/>
</dbReference>
<dbReference type="RefSeq" id="WP_082161762.1">
    <property type="nucleotide sequence ID" value="NZ_CP010777.1"/>
</dbReference>
<keyword evidence="5" id="KW-1185">Reference proteome</keyword>
<dbReference type="GO" id="GO:0009691">
    <property type="term" value="P:cytokinin biosynthetic process"/>
    <property type="evidence" value="ECO:0007669"/>
    <property type="project" value="UniProtKB-UniRule"/>
</dbReference>
<dbReference type="GO" id="GO:0008714">
    <property type="term" value="F:AMP nucleosidase activity"/>
    <property type="evidence" value="ECO:0007669"/>
    <property type="project" value="UniProtKB-EC"/>
</dbReference>
<gene>
    <name evidence="4" type="ORF">TH63_16150</name>
</gene>
<sequence length="287" mass="32126">MTKLRKTSKTKLHDEVQNAGSGTTIIQPDVNDNKVGSLQEAKKIAKRETPIISDDDKRIREAFTDKNWNEIKIADSWQIFKVMSEFVEGFEKMAKIGPCVSIFGSARTKPENPYYKMAEEIAAKLVRHGYGVITGGGPGIMEAGNKGAHSEGGRSVGLNIQLPFEQFNNIYIDPDKIINFDYFFVRKVMFVKYAQGFIGMPGGFGTLDELFEAITLIQTKKIGKFPIVLVGKAYWGGMFDWIKDVMLAQESNISPEDLDLVHLVDNATDAVTVIDEFYSKYLLSPNF</sequence>
<keyword evidence="2" id="KW-0378">Hydrolase</keyword>
<evidence type="ECO:0000256" key="2">
    <source>
        <dbReference type="RuleBase" id="RU363015"/>
    </source>
</evidence>
<dbReference type="AlphaFoldDB" id="A0A0H4VS84"/>
<dbReference type="GO" id="GO:0005829">
    <property type="term" value="C:cytosol"/>
    <property type="evidence" value="ECO:0007669"/>
    <property type="project" value="TreeGrafter"/>
</dbReference>
<evidence type="ECO:0000313" key="5">
    <source>
        <dbReference type="Proteomes" id="UP000036458"/>
    </source>
</evidence>
<evidence type="ECO:0000256" key="1">
    <source>
        <dbReference type="ARBA" id="ARBA00000274"/>
    </source>
</evidence>
<dbReference type="InterPro" id="IPR031100">
    <property type="entry name" value="LOG_fam"/>
</dbReference>
<dbReference type="EC" id="3.2.2.n1" evidence="2"/>
<dbReference type="EMBL" id="CP010777">
    <property type="protein sequence ID" value="AKQ46812.1"/>
    <property type="molecule type" value="Genomic_DNA"/>
</dbReference>
<dbReference type="OrthoDB" id="9801098at2"/>
<keyword evidence="2" id="KW-0203">Cytokinin biosynthesis</keyword>